<reference evidence="2 3" key="1">
    <citation type="submission" date="2018-12" db="EMBL/GenBank/DDBJ databases">
        <authorList>
            <consortium name="Pathogen Informatics"/>
        </authorList>
    </citation>
    <scope>NUCLEOTIDE SEQUENCE [LARGE SCALE GENOMIC DNA]</scope>
    <source>
        <strain evidence="2 3">NCTC10207</strain>
    </source>
</reference>
<sequence length="90" mass="9664">MNMQYQSPKSSSDQEFTYLAVGMVAGAIPGIIIGLLLAIPLGNPAMWVSITGGIGIVIGMVTGKFIYRKKYSNQPQSPSEGPQHPNDKKQ</sequence>
<gene>
    <name evidence="2" type="ORF">NCTC10207_02081</name>
</gene>
<keyword evidence="1" id="KW-1133">Transmembrane helix</keyword>
<feature type="transmembrane region" description="Helical" evidence="1">
    <location>
        <begin position="16"/>
        <end position="39"/>
    </location>
</feature>
<keyword evidence="1" id="KW-0812">Transmembrane</keyword>
<dbReference type="AlphaFoldDB" id="A0A7Z9D7Q2"/>
<dbReference type="RefSeq" id="WP_023134570.1">
    <property type="nucleotide sequence ID" value="NZ_CAUUGO010000024.1"/>
</dbReference>
<organism evidence="2 3">
    <name type="scientific">Rothia aeria</name>
    <dbReference type="NCBI Taxonomy" id="172042"/>
    <lineage>
        <taxon>Bacteria</taxon>
        <taxon>Bacillati</taxon>
        <taxon>Actinomycetota</taxon>
        <taxon>Actinomycetes</taxon>
        <taxon>Micrococcales</taxon>
        <taxon>Micrococcaceae</taxon>
        <taxon>Rothia</taxon>
    </lineage>
</organism>
<evidence type="ECO:0000313" key="2">
    <source>
        <dbReference type="EMBL" id="VEI24440.1"/>
    </source>
</evidence>
<proteinExistence type="predicted"/>
<keyword evidence="1" id="KW-0472">Membrane</keyword>
<evidence type="ECO:0000256" key="1">
    <source>
        <dbReference type="SAM" id="Phobius"/>
    </source>
</evidence>
<feature type="transmembrane region" description="Helical" evidence="1">
    <location>
        <begin position="45"/>
        <end position="67"/>
    </location>
</feature>
<evidence type="ECO:0000313" key="3">
    <source>
        <dbReference type="Proteomes" id="UP000282386"/>
    </source>
</evidence>
<dbReference type="GeneID" id="93862147"/>
<name>A0A7Z9D7Q2_9MICC</name>
<dbReference type="EMBL" id="LR134479">
    <property type="protein sequence ID" value="VEI24440.1"/>
    <property type="molecule type" value="Genomic_DNA"/>
</dbReference>
<protein>
    <submittedName>
        <fullName evidence="2">Uncharacterized protein</fullName>
    </submittedName>
</protein>
<dbReference type="Proteomes" id="UP000282386">
    <property type="component" value="Chromosome"/>
</dbReference>
<accession>A0A7Z9D7Q2</accession>